<organism evidence="1 2">
    <name type="scientific">Bifiguratus adelaidae</name>
    <dbReference type="NCBI Taxonomy" id="1938954"/>
    <lineage>
        <taxon>Eukaryota</taxon>
        <taxon>Fungi</taxon>
        <taxon>Fungi incertae sedis</taxon>
        <taxon>Mucoromycota</taxon>
        <taxon>Mucoromycotina</taxon>
        <taxon>Endogonomycetes</taxon>
        <taxon>Endogonales</taxon>
        <taxon>Endogonales incertae sedis</taxon>
        <taxon>Bifiguratus</taxon>
    </lineage>
</organism>
<dbReference type="EMBL" id="MVBO01000271">
    <property type="protein sequence ID" value="OZJ01665.1"/>
    <property type="molecule type" value="Genomic_DNA"/>
</dbReference>
<dbReference type="Gene3D" id="3.90.1600.10">
    <property type="entry name" value="Palm domain of DNA polymerase"/>
    <property type="match status" value="1"/>
</dbReference>
<sequence length="743" mass="87946">MSYHTLSPRLRQYIRQEWYENASEEVRPYLIMMAQDKIARENPTGSTPFDNRYEYSELPPYMNIVRHLFVLRSDADEPSRGQFVGIIRHSVQTLQNMSHYRVRNISVSYNTPEGIVQWFSFARSNIESMGFDQLLDHLTTSEDEWDDDFYGGSDYIRNYFYLRTLNVQRFYIVTDLIQSGMGEVEYSYYKCIEAGMSEDKDCLIDCFRYLSTIDIEPAKVRALLDVEPDIMLTPDYIPKLESMFRIKVCVYEDRRALEFRYKSGKHYDDYQTIIKKDYPVVLYGDLNSPYKILWKDNHCSIIVEEYMARHCHCEHTGVFVGYGNKLTKEEIIKELHRQGRIDTDESTIADDDKTTYYYFFDYETVYDPTTMELIPYAWALVKYDSEYNKIRTWKMIRKYDGEVEIIIGYYWEENREDIFKYYFRSIIQEKYKQDDYKENDENKYNSALRECCKLLMNSLSGKLQQRVFEDAIELVRNNRDLDKFNKRVDNNTETFTPFGNWYIAKGKKINPRPNMPTIWGSLILSYARSYMYDNVLSKINTIYGTDTDSAFIDYEDIPQELIGTKLGQFKKEISIKVDKNESGPYGVFVAPKCYCFYKISEKGEETPIKMRFKGVNTERDKVVYDVKNIMKMNGKELHNTYWNEPRANPNFVGGSRVEEIDISTFRTLLKEDVYILCSSLERKITDKTMSVLKIHQRFLLKKINKTNIEGEVELSRRVAWESLKPSTALRGSHTTVVGLRVYF</sequence>
<evidence type="ECO:0000313" key="2">
    <source>
        <dbReference type="Proteomes" id="UP000242875"/>
    </source>
</evidence>
<reference evidence="1 2" key="1">
    <citation type="journal article" date="2017" name="Mycologia">
        <title>Bifiguratus adelaidae, gen. et sp. nov., a new member of Mucoromycotina in endophytic and soil-dwelling habitats.</title>
        <authorList>
            <person name="Torres-Cruz T.J."/>
            <person name="Billingsley Tobias T.L."/>
            <person name="Almatruk M."/>
            <person name="Hesse C."/>
            <person name="Kuske C.R."/>
            <person name="Desiro A."/>
            <person name="Benucci G.M."/>
            <person name="Bonito G."/>
            <person name="Stajich J.E."/>
            <person name="Dunlap C."/>
            <person name="Arnold A.E."/>
            <person name="Porras-Alfaro A."/>
        </authorList>
    </citation>
    <scope>NUCLEOTIDE SEQUENCE [LARGE SCALE GENOMIC DNA]</scope>
    <source>
        <strain evidence="1 2">AZ0501</strain>
    </source>
</reference>
<proteinExistence type="predicted"/>
<protein>
    <recommendedName>
        <fullName evidence="3">DNA-directed DNA polymerase</fullName>
    </recommendedName>
</protein>
<comment type="caution">
    <text evidence="1">The sequence shown here is derived from an EMBL/GenBank/DDBJ whole genome shotgun (WGS) entry which is preliminary data.</text>
</comment>
<keyword evidence="2" id="KW-1185">Reference proteome</keyword>
<gene>
    <name evidence="1" type="ORF">BZG36_05719</name>
</gene>
<dbReference type="InterPro" id="IPR043502">
    <property type="entry name" value="DNA/RNA_pol_sf"/>
</dbReference>
<dbReference type="AlphaFoldDB" id="A0A261XTH3"/>
<dbReference type="OrthoDB" id="5597728at2759"/>
<dbReference type="InterPro" id="IPR023211">
    <property type="entry name" value="DNA_pol_palm_dom_sf"/>
</dbReference>
<evidence type="ECO:0008006" key="3">
    <source>
        <dbReference type="Google" id="ProtNLM"/>
    </source>
</evidence>
<name>A0A261XTH3_9FUNG</name>
<dbReference type="SUPFAM" id="SSF56672">
    <property type="entry name" value="DNA/RNA polymerases"/>
    <property type="match status" value="1"/>
</dbReference>
<evidence type="ECO:0000313" key="1">
    <source>
        <dbReference type="EMBL" id="OZJ01665.1"/>
    </source>
</evidence>
<accession>A0A261XTH3</accession>
<dbReference type="Proteomes" id="UP000242875">
    <property type="component" value="Unassembled WGS sequence"/>
</dbReference>